<gene>
    <name evidence="1" type="ORF">FHS18_004145</name>
</gene>
<organism evidence="1 2">
    <name type="scientific">Paenibacillus phyllosphaerae</name>
    <dbReference type="NCBI Taxonomy" id="274593"/>
    <lineage>
        <taxon>Bacteria</taxon>
        <taxon>Bacillati</taxon>
        <taxon>Bacillota</taxon>
        <taxon>Bacilli</taxon>
        <taxon>Bacillales</taxon>
        <taxon>Paenibacillaceae</taxon>
        <taxon>Paenibacillus</taxon>
    </lineage>
</organism>
<sequence length="84" mass="9812">MTSHTTVSLSYSEMIQRWLESTKRNQSKENRSRLAAGLGYAERLFIERVWLPAFNKLDNLHPEYEIKDFKDGQGSLILPISREI</sequence>
<comment type="caution">
    <text evidence="1">The sequence shown here is derived from an EMBL/GenBank/DDBJ whole genome shotgun (WGS) entry which is preliminary data.</text>
</comment>
<protein>
    <submittedName>
        <fullName evidence="1">Uncharacterized protein</fullName>
    </submittedName>
</protein>
<dbReference type="RefSeq" id="WP_183601984.1">
    <property type="nucleotide sequence ID" value="NZ_JACHXK010000010.1"/>
</dbReference>
<proteinExistence type="predicted"/>
<dbReference type="EMBL" id="JACHXK010000010">
    <property type="protein sequence ID" value="MBB3112067.1"/>
    <property type="molecule type" value="Genomic_DNA"/>
</dbReference>
<evidence type="ECO:0000313" key="2">
    <source>
        <dbReference type="Proteomes" id="UP000570361"/>
    </source>
</evidence>
<evidence type="ECO:0000313" key="1">
    <source>
        <dbReference type="EMBL" id="MBB3112067.1"/>
    </source>
</evidence>
<dbReference type="AlphaFoldDB" id="A0A7W5B0L2"/>
<dbReference type="Proteomes" id="UP000570361">
    <property type="component" value="Unassembled WGS sequence"/>
</dbReference>
<keyword evidence="2" id="KW-1185">Reference proteome</keyword>
<accession>A0A7W5B0L2</accession>
<name>A0A7W5B0L2_9BACL</name>
<reference evidence="1 2" key="1">
    <citation type="submission" date="2020-08" db="EMBL/GenBank/DDBJ databases">
        <title>Genomic Encyclopedia of Type Strains, Phase III (KMG-III): the genomes of soil and plant-associated and newly described type strains.</title>
        <authorList>
            <person name="Whitman W."/>
        </authorList>
    </citation>
    <scope>NUCLEOTIDE SEQUENCE [LARGE SCALE GENOMIC DNA]</scope>
    <source>
        <strain evidence="1 2">CECT 5862</strain>
    </source>
</reference>